<reference evidence="4" key="1">
    <citation type="journal article" date="2023" name="Mol. Phylogenet. Evol.">
        <title>Genome-scale phylogeny and comparative genomics of the fungal order Sordariales.</title>
        <authorList>
            <person name="Hensen N."/>
            <person name="Bonometti L."/>
            <person name="Westerberg I."/>
            <person name="Brannstrom I.O."/>
            <person name="Guillou S."/>
            <person name="Cros-Aarteil S."/>
            <person name="Calhoun S."/>
            <person name="Haridas S."/>
            <person name="Kuo A."/>
            <person name="Mondo S."/>
            <person name="Pangilinan J."/>
            <person name="Riley R."/>
            <person name="LaButti K."/>
            <person name="Andreopoulos B."/>
            <person name="Lipzen A."/>
            <person name="Chen C."/>
            <person name="Yan M."/>
            <person name="Daum C."/>
            <person name="Ng V."/>
            <person name="Clum A."/>
            <person name="Steindorff A."/>
            <person name="Ohm R.A."/>
            <person name="Martin F."/>
            <person name="Silar P."/>
            <person name="Natvig D.O."/>
            <person name="Lalanne C."/>
            <person name="Gautier V."/>
            <person name="Ament-Velasquez S.L."/>
            <person name="Kruys A."/>
            <person name="Hutchinson M.I."/>
            <person name="Powell A.J."/>
            <person name="Barry K."/>
            <person name="Miller A.N."/>
            <person name="Grigoriev I.V."/>
            <person name="Debuchy R."/>
            <person name="Gladieux P."/>
            <person name="Hiltunen Thoren M."/>
            <person name="Johannesson H."/>
        </authorList>
    </citation>
    <scope>NUCLEOTIDE SEQUENCE</scope>
    <source>
        <strain evidence="4">CBS 626.80</strain>
    </source>
</reference>
<evidence type="ECO:0000256" key="1">
    <source>
        <dbReference type="ARBA" id="ARBA00022737"/>
    </source>
</evidence>
<proteinExistence type="predicted"/>
<sequence>MKRSWSIYNSGSGFSNANTGPGVQHNNNAAGPQYNNCNFHGSPCSVTDQEREKQEKDQQCLKHLRLTDPRDDKVRIERTKGGLLQDSYRWVLNNADFQQWRDDLQHRLLWIKGDPGKGKTMLLCGIINELDQGDTANARHCNVAYFFCQATDSRINNGTAVLRGLIYLLIDQQPSILSHVQSEYNRAGEDLFKDVNTWDALSRIFTNILRDPSFRTTYLVIDALDECVTIDLPQLLDLIAQ</sequence>
<gene>
    <name evidence="4" type="ORF">QBC32DRAFT_329183</name>
</gene>
<dbReference type="InterPro" id="IPR056884">
    <property type="entry name" value="NPHP3-like_N"/>
</dbReference>
<dbReference type="PANTHER" id="PTHR10039">
    <property type="entry name" value="AMELOGENIN"/>
    <property type="match status" value="1"/>
</dbReference>
<evidence type="ECO:0000313" key="4">
    <source>
        <dbReference type="EMBL" id="KAK3946544.1"/>
    </source>
</evidence>
<evidence type="ECO:0000313" key="5">
    <source>
        <dbReference type="Proteomes" id="UP001303222"/>
    </source>
</evidence>
<dbReference type="Pfam" id="PF24883">
    <property type="entry name" value="NPHP3_N"/>
    <property type="match status" value="1"/>
</dbReference>
<reference evidence="4" key="2">
    <citation type="submission" date="2023-06" db="EMBL/GenBank/DDBJ databases">
        <authorList>
            <consortium name="Lawrence Berkeley National Laboratory"/>
            <person name="Mondo S.J."/>
            <person name="Hensen N."/>
            <person name="Bonometti L."/>
            <person name="Westerberg I."/>
            <person name="Brannstrom I.O."/>
            <person name="Guillou S."/>
            <person name="Cros-Aarteil S."/>
            <person name="Calhoun S."/>
            <person name="Haridas S."/>
            <person name="Kuo A."/>
            <person name="Pangilinan J."/>
            <person name="Riley R."/>
            <person name="Labutti K."/>
            <person name="Andreopoulos B."/>
            <person name="Lipzen A."/>
            <person name="Chen C."/>
            <person name="Yanf M."/>
            <person name="Daum C."/>
            <person name="Ng V."/>
            <person name="Clum A."/>
            <person name="Steindorff A."/>
            <person name="Ohm R."/>
            <person name="Martin F."/>
            <person name="Silar P."/>
            <person name="Natvig D."/>
            <person name="Lalanne C."/>
            <person name="Gautier V."/>
            <person name="Ament-Velasquez S.L."/>
            <person name="Kruys A."/>
            <person name="Hutchinson M.I."/>
            <person name="Powell A.J."/>
            <person name="Barry K."/>
            <person name="Miller A.N."/>
            <person name="Grigoriev I.V."/>
            <person name="Debuchy R."/>
            <person name="Gladieux P."/>
            <person name="Thoren M.H."/>
            <person name="Johannesson H."/>
        </authorList>
    </citation>
    <scope>NUCLEOTIDE SEQUENCE</scope>
    <source>
        <strain evidence="4">CBS 626.80</strain>
    </source>
</reference>
<keyword evidence="1" id="KW-0677">Repeat</keyword>
<name>A0AAN6NK23_9PEZI</name>
<feature type="domain" description="NACHT" evidence="3">
    <location>
        <begin position="107"/>
        <end position="241"/>
    </location>
</feature>
<evidence type="ECO:0000256" key="2">
    <source>
        <dbReference type="SAM" id="MobiDB-lite"/>
    </source>
</evidence>
<comment type="caution">
    <text evidence="4">The sequence shown here is derived from an EMBL/GenBank/DDBJ whole genome shotgun (WGS) entry which is preliminary data.</text>
</comment>
<feature type="region of interest" description="Disordered" evidence="2">
    <location>
        <begin position="1"/>
        <end position="29"/>
    </location>
</feature>
<evidence type="ECO:0000259" key="3">
    <source>
        <dbReference type="PROSITE" id="PS50837"/>
    </source>
</evidence>
<dbReference type="InterPro" id="IPR007111">
    <property type="entry name" value="NACHT_NTPase"/>
</dbReference>
<dbReference type="EMBL" id="MU859769">
    <property type="protein sequence ID" value="KAK3946544.1"/>
    <property type="molecule type" value="Genomic_DNA"/>
</dbReference>
<organism evidence="4 5">
    <name type="scientific">Pseudoneurospora amorphoporcata</name>
    <dbReference type="NCBI Taxonomy" id="241081"/>
    <lineage>
        <taxon>Eukaryota</taxon>
        <taxon>Fungi</taxon>
        <taxon>Dikarya</taxon>
        <taxon>Ascomycota</taxon>
        <taxon>Pezizomycotina</taxon>
        <taxon>Sordariomycetes</taxon>
        <taxon>Sordariomycetidae</taxon>
        <taxon>Sordariales</taxon>
        <taxon>Sordariaceae</taxon>
        <taxon>Pseudoneurospora</taxon>
    </lineage>
</organism>
<accession>A0AAN6NK23</accession>
<dbReference type="InterPro" id="IPR027417">
    <property type="entry name" value="P-loop_NTPase"/>
</dbReference>
<dbReference type="PROSITE" id="PS50837">
    <property type="entry name" value="NACHT"/>
    <property type="match status" value="1"/>
</dbReference>
<dbReference type="AlphaFoldDB" id="A0AAN6NK23"/>
<dbReference type="Proteomes" id="UP001303222">
    <property type="component" value="Unassembled WGS sequence"/>
</dbReference>
<dbReference type="SUPFAM" id="SSF52540">
    <property type="entry name" value="P-loop containing nucleoside triphosphate hydrolases"/>
    <property type="match status" value="1"/>
</dbReference>
<keyword evidence="5" id="KW-1185">Reference proteome</keyword>
<protein>
    <submittedName>
        <fullName evidence="4">Vegetative incompatibility protein HET-E-1</fullName>
    </submittedName>
</protein>
<dbReference type="Gene3D" id="3.40.50.300">
    <property type="entry name" value="P-loop containing nucleotide triphosphate hydrolases"/>
    <property type="match status" value="1"/>
</dbReference>